<evidence type="ECO:0000313" key="1">
    <source>
        <dbReference type="EMBL" id="MFC5908173.1"/>
    </source>
</evidence>
<protein>
    <recommendedName>
        <fullName evidence="3">GAF domain-containing protein</fullName>
    </recommendedName>
</protein>
<gene>
    <name evidence="1" type="ORF">ACFP3V_13230</name>
</gene>
<evidence type="ECO:0000313" key="2">
    <source>
        <dbReference type="Proteomes" id="UP001596174"/>
    </source>
</evidence>
<reference evidence="2" key="1">
    <citation type="journal article" date="2019" name="Int. J. Syst. Evol. Microbiol.">
        <title>The Global Catalogue of Microorganisms (GCM) 10K type strain sequencing project: providing services to taxonomists for standard genome sequencing and annotation.</title>
        <authorList>
            <consortium name="The Broad Institute Genomics Platform"/>
            <consortium name="The Broad Institute Genome Sequencing Center for Infectious Disease"/>
            <person name="Wu L."/>
            <person name="Ma J."/>
        </authorList>
    </citation>
    <scope>NUCLEOTIDE SEQUENCE [LARGE SCALE GENOMIC DNA]</scope>
    <source>
        <strain evidence="2">JCM 4816</strain>
    </source>
</reference>
<organism evidence="1 2">
    <name type="scientific">Streptacidiphilus monticola</name>
    <dbReference type="NCBI Taxonomy" id="2161674"/>
    <lineage>
        <taxon>Bacteria</taxon>
        <taxon>Bacillati</taxon>
        <taxon>Actinomycetota</taxon>
        <taxon>Actinomycetes</taxon>
        <taxon>Kitasatosporales</taxon>
        <taxon>Streptomycetaceae</taxon>
        <taxon>Streptacidiphilus</taxon>
    </lineage>
</organism>
<evidence type="ECO:0008006" key="3">
    <source>
        <dbReference type="Google" id="ProtNLM"/>
    </source>
</evidence>
<dbReference type="Gene3D" id="3.30.450.40">
    <property type="match status" value="1"/>
</dbReference>
<dbReference type="InterPro" id="IPR029016">
    <property type="entry name" value="GAF-like_dom_sf"/>
</dbReference>
<feature type="non-terminal residue" evidence="1">
    <location>
        <position position="326"/>
    </location>
</feature>
<accession>A0ABW1G139</accession>
<dbReference type="Proteomes" id="UP001596174">
    <property type="component" value="Unassembled WGS sequence"/>
</dbReference>
<proteinExistence type="predicted"/>
<sequence>MPDAGLWEAGSAGARARELYLAGAPQLSPVRPPILASWDRCRTQGLSPDHDDLPYQPDLESEELLLRAAGPVLQRLHTQLLDTRVSVLFTDAGGRVLERRAGERSLNRQLDRVQAAPGFSYAEDHAGTNGIGTAVTERRPFAVIGSEHFAERLQLFACAGSPVLDPVTGELRGIVDLTTWHHEAHPLMAALAREAALAVQLRLLDQYSQRERAWAASRRRELTRMERTAEELALQAARISARSRRGVPPPRPVPAAGDESLTEAAFAARQRLALLCEAGVRIGTTLELDRTAEELAEVAVPELAGLVAVDLAEWVLAGEEQPPAGL</sequence>
<name>A0ABW1G139_9ACTN</name>
<dbReference type="EMBL" id="JBHSQJ010000050">
    <property type="protein sequence ID" value="MFC5908173.1"/>
    <property type="molecule type" value="Genomic_DNA"/>
</dbReference>
<comment type="caution">
    <text evidence="1">The sequence shown here is derived from an EMBL/GenBank/DDBJ whole genome shotgun (WGS) entry which is preliminary data.</text>
</comment>
<keyword evidence="2" id="KW-1185">Reference proteome</keyword>